<keyword evidence="2" id="KW-0819">tRNA processing</keyword>
<sequence length="266" mass="29884">MAKESNLMEIEAWASSDGTVDSDVDNECNDEEELNYASGSMGKLQFRKDVSKAQWDAVVGMAKIIEKKGGMWTTTGIIRRSELYCSIEETLYLVERGALVLLDVNFMVLPLENMYGMISDGKSECSWESFQAYKHLKSLGYIVRRHGVPWTLKIDKSSADLTSLDASSENSDKLEPEISVTKLLLNMQINDMKPAFDVYLPNSKFKKSSPGDPSFLLFLSRGYPPSNLEIEDLEVCCNGIPIKFCHIESGRVSFFSFDKVELPQLP</sequence>
<protein>
    <recommendedName>
        <fullName evidence="3">tRNA-splicing endonuclease subunit Sen54 N-terminal domain-containing protein</fullName>
    </recommendedName>
</protein>
<evidence type="ECO:0000259" key="3">
    <source>
        <dbReference type="Pfam" id="PF12928"/>
    </source>
</evidence>
<dbReference type="Pfam" id="PF12928">
    <property type="entry name" value="tRNA_int_end_N2"/>
    <property type="match status" value="1"/>
</dbReference>
<organism evidence="4 5">
    <name type="scientific">Stephania yunnanensis</name>
    <dbReference type="NCBI Taxonomy" id="152371"/>
    <lineage>
        <taxon>Eukaryota</taxon>
        <taxon>Viridiplantae</taxon>
        <taxon>Streptophyta</taxon>
        <taxon>Embryophyta</taxon>
        <taxon>Tracheophyta</taxon>
        <taxon>Spermatophyta</taxon>
        <taxon>Magnoliopsida</taxon>
        <taxon>Ranunculales</taxon>
        <taxon>Menispermaceae</taxon>
        <taxon>Menispermoideae</taxon>
        <taxon>Cissampelideae</taxon>
        <taxon>Stephania</taxon>
    </lineage>
</organism>
<dbReference type="InterPro" id="IPR024336">
    <property type="entry name" value="tRNA_splic_suSen54_N"/>
</dbReference>
<dbReference type="AlphaFoldDB" id="A0AAP0JJX9"/>
<dbReference type="Proteomes" id="UP001420932">
    <property type="component" value="Unassembled WGS sequence"/>
</dbReference>
<dbReference type="EMBL" id="JBBNAF010000006">
    <property type="protein sequence ID" value="KAK9135312.1"/>
    <property type="molecule type" value="Genomic_DNA"/>
</dbReference>
<dbReference type="InterPro" id="IPR024337">
    <property type="entry name" value="tRNA_splic_suSen54"/>
</dbReference>
<comment type="similarity">
    <text evidence="1">Belongs to the SEN54 family.</text>
</comment>
<evidence type="ECO:0000313" key="4">
    <source>
        <dbReference type="EMBL" id="KAK9135312.1"/>
    </source>
</evidence>
<proteinExistence type="inferred from homology"/>
<keyword evidence="5" id="KW-1185">Reference proteome</keyword>
<feature type="domain" description="tRNA-splicing endonuclease subunit Sen54 N-terminal" evidence="3">
    <location>
        <begin position="42"/>
        <end position="101"/>
    </location>
</feature>
<reference evidence="4 5" key="1">
    <citation type="submission" date="2024-01" db="EMBL/GenBank/DDBJ databases">
        <title>Genome assemblies of Stephania.</title>
        <authorList>
            <person name="Yang L."/>
        </authorList>
    </citation>
    <scope>NUCLEOTIDE SEQUENCE [LARGE SCALE GENOMIC DNA]</scope>
    <source>
        <strain evidence="4">YNDBR</strain>
        <tissue evidence="4">Leaf</tissue>
    </source>
</reference>
<accession>A0AAP0JJX9</accession>
<dbReference type="GO" id="GO:0000214">
    <property type="term" value="C:tRNA-intron endonuclease complex"/>
    <property type="evidence" value="ECO:0007669"/>
    <property type="project" value="TreeGrafter"/>
</dbReference>
<evidence type="ECO:0000256" key="1">
    <source>
        <dbReference type="ARBA" id="ARBA00005736"/>
    </source>
</evidence>
<evidence type="ECO:0000313" key="5">
    <source>
        <dbReference type="Proteomes" id="UP001420932"/>
    </source>
</evidence>
<dbReference type="PANTHER" id="PTHR21027:SF1">
    <property type="entry name" value="TRNA-SPLICING ENDONUCLEASE SUBUNIT SEN54"/>
    <property type="match status" value="1"/>
</dbReference>
<dbReference type="GO" id="GO:0000379">
    <property type="term" value="P:tRNA-type intron splice site recognition and cleavage"/>
    <property type="evidence" value="ECO:0007669"/>
    <property type="project" value="TreeGrafter"/>
</dbReference>
<comment type="caution">
    <text evidence="4">The sequence shown here is derived from an EMBL/GenBank/DDBJ whole genome shotgun (WGS) entry which is preliminary data.</text>
</comment>
<gene>
    <name evidence="4" type="ORF">Syun_014642</name>
</gene>
<evidence type="ECO:0000256" key="2">
    <source>
        <dbReference type="ARBA" id="ARBA00022694"/>
    </source>
</evidence>
<name>A0AAP0JJX9_9MAGN</name>
<dbReference type="PANTHER" id="PTHR21027">
    <property type="entry name" value="TRNA-SPLICING ENDONUCLEASE SUBUNIT SEN54"/>
    <property type="match status" value="1"/>
</dbReference>